<gene>
    <name evidence="1" type="ORF">BC938DRAFT_470720</name>
</gene>
<dbReference type="Proteomes" id="UP000274822">
    <property type="component" value="Unassembled WGS sequence"/>
</dbReference>
<evidence type="ECO:0000313" key="2">
    <source>
        <dbReference type="Proteomes" id="UP000274822"/>
    </source>
</evidence>
<accession>A0A433QV61</accession>
<protein>
    <submittedName>
        <fullName evidence="1">Uncharacterized protein</fullName>
    </submittedName>
</protein>
<keyword evidence="2" id="KW-1185">Reference proteome</keyword>
<reference evidence="1 2" key="1">
    <citation type="journal article" date="2018" name="New Phytol.">
        <title>Phylogenomics of Endogonaceae and evolution of mycorrhizas within Mucoromycota.</title>
        <authorList>
            <person name="Chang Y."/>
            <person name="Desiro A."/>
            <person name="Na H."/>
            <person name="Sandor L."/>
            <person name="Lipzen A."/>
            <person name="Clum A."/>
            <person name="Barry K."/>
            <person name="Grigoriev I.V."/>
            <person name="Martin F.M."/>
            <person name="Stajich J.E."/>
            <person name="Smith M.E."/>
            <person name="Bonito G."/>
            <person name="Spatafora J.W."/>
        </authorList>
    </citation>
    <scope>NUCLEOTIDE SEQUENCE [LARGE SCALE GENOMIC DNA]</scope>
    <source>
        <strain evidence="1 2">AD002</strain>
    </source>
</reference>
<dbReference type="EMBL" id="RBNJ01001036">
    <property type="protein sequence ID" value="RUS33646.1"/>
    <property type="molecule type" value="Genomic_DNA"/>
</dbReference>
<comment type="caution">
    <text evidence="1">The sequence shown here is derived from an EMBL/GenBank/DDBJ whole genome shotgun (WGS) entry which is preliminary data.</text>
</comment>
<evidence type="ECO:0000313" key="1">
    <source>
        <dbReference type="EMBL" id="RUS33646.1"/>
    </source>
</evidence>
<dbReference type="AlphaFoldDB" id="A0A433QV61"/>
<sequence>MARLRKHLEILSKSTSFTLTIRLKATRLLETWKGAIASLTSSNASDSWRFTIGLQMRLDSLNEEEYEEDEFVDIPAITKDPNLYVDGLNIRSPINM</sequence>
<name>A0A433QV61_9FUNG</name>
<proteinExistence type="predicted"/>
<organism evidence="1 2">
    <name type="scientific">Jimgerdemannia flammicorona</name>
    <dbReference type="NCBI Taxonomy" id="994334"/>
    <lineage>
        <taxon>Eukaryota</taxon>
        <taxon>Fungi</taxon>
        <taxon>Fungi incertae sedis</taxon>
        <taxon>Mucoromycota</taxon>
        <taxon>Mucoromycotina</taxon>
        <taxon>Endogonomycetes</taxon>
        <taxon>Endogonales</taxon>
        <taxon>Endogonaceae</taxon>
        <taxon>Jimgerdemannia</taxon>
    </lineage>
</organism>